<feature type="transmembrane region" description="Helical" evidence="8">
    <location>
        <begin position="181"/>
        <end position="202"/>
    </location>
</feature>
<keyword evidence="5 8" id="KW-1133">Transmembrane helix</keyword>
<proteinExistence type="inferred from homology"/>
<dbReference type="STRING" id="1000565.METUNv1_00952"/>
<feature type="transmembrane region" description="Helical" evidence="8">
    <location>
        <begin position="320"/>
        <end position="340"/>
    </location>
</feature>
<feature type="transmembrane region" description="Helical" evidence="8">
    <location>
        <begin position="124"/>
        <end position="141"/>
    </location>
</feature>
<reference evidence="9 10" key="1">
    <citation type="journal article" date="2011" name="J. Bacteriol.">
        <title>Genome sequence of Methyloversatilis universalis FAM5T, a methylotrophic representative of the order Rhodocyclales.</title>
        <authorList>
            <person name="Kittichotirat W."/>
            <person name="Good N.M."/>
            <person name="Hall R."/>
            <person name="Bringel F."/>
            <person name="Lajus A."/>
            <person name="Medigue C."/>
            <person name="Smalley N.E."/>
            <person name="Beck D."/>
            <person name="Bumgarner R."/>
            <person name="Vuilleumier S."/>
            <person name="Kalyuzhnaya M.G."/>
        </authorList>
    </citation>
    <scope>NUCLEOTIDE SEQUENCE [LARGE SCALE GENOMIC DNA]</scope>
    <source>
        <strain evidence="10">ATCC BAA-1314 / JCM 13912 / FAM5</strain>
    </source>
</reference>
<evidence type="ECO:0000256" key="6">
    <source>
        <dbReference type="ARBA" id="ARBA00023136"/>
    </source>
</evidence>
<dbReference type="PANTHER" id="PTHR23514:SF3">
    <property type="entry name" value="BYPASS OF STOP CODON PROTEIN 6"/>
    <property type="match status" value="1"/>
</dbReference>
<evidence type="ECO:0000256" key="8">
    <source>
        <dbReference type="SAM" id="Phobius"/>
    </source>
</evidence>
<dbReference type="GO" id="GO:0016020">
    <property type="term" value="C:membrane"/>
    <property type="evidence" value="ECO:0007669"/>
    <property type="project" value="TreeGrafter"/>
</dbReference>
<dbReference type="Proteomes" id="UP000005019">
    <property type="component" value="Unassembled WGS sequence"/>
</dbReference>
<dbReference type="InterPro" id="IPR011701">
    <property type="entry name" value="MFS"/>
</dbReference>
<comment type="similarity">
    <text evidence="2">Belongs to the major facilitator superfamily.</text>
</comment>
<dbReference type="GO" id="GO:0012505">
    <property type="term" value="C:endomembrane system"/>
    <property type="evidence" value="ECO:0007669"/>
    <property type="project" value="UniProtKB-SubCell"/>
</dbReference>
<keyword evidence="10" id="KW-1185">Reference proteome</keyword>
<evidence type="ECO:0000256" key="3">
    <source>
        <dbReference type="ARBA" id="ARBA00022448"/>
    </source>
</evidence>
<dbReference type="PANTHER" id="PTHR23514">
    <property type="entry name" value="BYPASS OF STOP CODON PROTEIN 6"/>
    <property type="match status" value="1"/>
</dbReference>
<evidence type="ECO:0000313" key="10">
    <source>
        <dbReference type="Proteomes" id="UP000005019"/>
    </source>
</evidence>
<dbReference type="AlphaFoldDB" id="F5R9N1"/>
<accession>F5R9N1</accession>
<protein>
    <submittedName>
        <fullName evidence="9">Major facilitator superfamily MFS_1</fullName>
    </submittedName>
</protein>
<evidence type="ECO:0000256" key="4">
    <source>
        <dbReference type="ARBA" id="ARBA00022692"/>
    </source>
</evidence>
<comment type="subcellular location">
    <subcellularLocation>
        <location evidence="1">Endomembrane system</location>
        <topology evidence="1">Multi-pass membrane protein</topology>
    </subcellularLocation>
</comment>
<dbReference type="InterPro" id="IPR036259">
    <property type="entry name" value="MFS_trans_sf"/>
</dbReference>
<dbReference type="Gene3D" id="1.20.1250.20">
    <property type="entry name" value="MFS general substrate transporter like domains"/>
    <property type="match status" value="1"/>
</dbReference>
<evidence type="ECO:0000256" key="1">
    <source>
        <dbReference type="ARBA" id="ARBA00004127"/>
    </source>
</evidence>
<dbReference type="eggNOG" id="COG2814">
    <property type="taxonomic scope" value="Bacteria"/>
</dbReference>
<gene>
    <name evidence="9" type="ORF">METUNv1_00952</name>
</gene>
<evidence type="ECO:0000256" key="2">
    <source>
        <dbReference type="ARBA" id="ARBA00008335"/>
    </source>
</evidence>
<sequence length="419" mass="43543">MHDTRPPGAARADAPAPQPGRPPVSDRFLPGFLFLTVLGGMTIGLGKVATTLFALELGATGGEIGFISAAESLGMMLVTVPAGFIIARYGARRVYFTASMGPAVLSLLLPCAPLWWLLAAGRGLIGLCIPFRIVSMNSSFLEKLRTLGPSRTGWYRATNSIGIAMIGPAVAHALISRHGPAVAFATCALAFLLLALLGRVLLPAAETRPPAATVDTDAGVLRQIRALLADRVVLESCLIEYLSSSTSSLHGTFILVVAIAGLGLPQGEAVQLVMTHGVASVSALFLLGVLLHRLPRPLAYGASFALACSGLLLLGTGRDFVTLAAGGIALASGSALIHLVNMDQMSRHPISKSKISGLYSLAQMSGSFSGALIGGLLAHIVSAQQVFIAWLPAVCAGALLLWRRARRPALPDTLSTSHP</sequence>
<dbReference type="Pfam" id="PF07690">
    <property type="entry name" value="MFS_1"/>
    <property type="match status" value="1"/>
</dbReference>
<feature type="transmembrane region" description="Helical" evidence="8">
    <location>
        <begin position="28"/>
        <end position="46"/>
    </location>
</feature>
<dbReference type="InterPro" id="IPR051788">
    <property type="entry name" value="MFS_Transporter"/>
</dbReference>
<keyword evidence="4 8" id="KW-0812">Transmembrane</keyword>
<feature type="transmembrane region" description="Helical" evidence="8">
    <location>
        <begin position="94"/>
        <end position="118"/>
    </location>
</feature>
<evidence type="ECO:0000256" key="5">
    <source>
        <dbReference type="ARBA" id="ARBA00022989"/>
    </source>
</evidence>
<comment type="caution">
    <text evidence="9">The sequence shown here is derived from an EMBL/GenBank/DDBJ whole genome shotgun (WGS) entry which is preliminary data.</text>
</comment>
<feature type="transmembrane region" description="Helical" evidence="8">
    <location>
        <begin position="66"/>
        <end position="87"/>
    </location>
</feature>
<feature type="region of interest" description="Disordered" evidence="7">
    <location>
        <begin position="1"/>
        <end position="22"/>
    </location>
</feature>
<organism evidence="9 10">
    <name type="scientific">Methyloversatilis universalis (strain ATCC BAA-1314 / DSM 25237 / JCM 13912 / CCUG 52030 / FAM5)</name>
    <dbReference type="NCBI Taxonomy" id="1000565"/>
    <lineage>
        <taxon>Bacteria</taxon>
        <taxon>Pseudomonadati</taxon>
        <taxon>Pseudomonadota</taxon>
        <taxon>Betaproteobacteria</taxon>
        <taxon>Nitrosomonadales</taxon>
        <taxon>Sterolibacteriaceae</taxon>
        <taxon>Methyloversatilis</taxon>
    </lineage>
</organism>
<feature type="transmembrane region" description="Helical" evidence="8">
    <location>
        <begin position="361"/>
        <end position="380"/>
    </location>
</feature>
<keyword evidence="6 8" id="KW-0472">Membrane</keyword>
<feature type="transmembrane region" description="Helical" evidence="8">
    <location>
        <begin position="298"/>
        <end position="314"/>
    </location>
</feature>
<feature type="transmembrane region" description="Helical" evidence="8">
    <location>
        <begin position="269"/>
        <end position="291"/>
    </location>
</feature>
<dbReference type="RefSeq" id="WP_008059345.1">
    <property type="nucleotide sequence ID" value="NZ_AFHG01000031.1"/>
</dbReference>
<dbReference type="OrthoDB" id="8699103at2"/>
<keyword evidence="3" id="KW-0813">Transport</keyword>
<feature type="transmembrane region" description="Helical" evidence="8">
    <location>
        <begin position="153"/>
        <end position="175"/>
    </location>
</feature>
<dbReference type="GO" id="GO:0022857">
    <property type="term" value="F:transmembrane transporter activity"/>
    <property type="evidence" value="ECO:0007669"/>
    <property type="project" value="InterPro"/>
</dbReference>
<feature type="transmembrane region" description="Helical" evidence="8">
    <location>
        <begin position="386"/>
        <end position="402"/>
    </location>
</feature>
<evidence type="ECO:0000256" key="7">
    <source>
        <dbReference type="SAM" id="MobiDB-lite"/>
    </source>
</evidence>
<feature type="compositionally biased region" description="Low complexity" evidence="7">
    <location>
        <begin position="1"/>
        <end position="15"/>
    </location>
</feature>
<dbReference type="EMBL" id="AFHG01000031">
    <property type="protein sequence ID" value="EGK72713.1"/>
    <property type="molecule type" value="Genomic_DNA"/>
</dbReference>
<dbReference type="SUPFAM" id="SSF103473">
    <property type="entry name" value="MFS general substrate transporter"/>
    <property type="match status" value="1"/>
</dbReference>
<feature type="transmembrane region" description="Helical" evidence="8">
    <location>
        <begin position="241"/>
        <end position="263"/>
    </location>
</feature>
<name>F5R9N1_METUF</name>
<evidence type="ECO:0000313" key="9">
    <source>
        <dbReference type="EMBL" id="EGK72713.1"/>
    </source>
</evidence>